<dbReference type="AlphaFoldDB" id="A0A085WGF5"/>
<accession>A0A085WGF5</accession>
<keyword evidence="3" id="KW-1185">Reference proteome</keyword>
<dbReference type="InterPro" id="IPR029056">
    <property type="entry name" value="Ribokinase-like"/>
</dbReference>
<dbReference type="STRING" id="394096.DB31_8982"/>
<name>A0A085WGF5_9BACT</name>
<sequence>MTPLPELLVVGHVTRDFIRGETRLGGAASFSARVAATLGIETALVTAAPLDFDLMAPLRSLPRLSIHVVPSPAVTTFELDYSGPRRRVILRAVARTIRAEDIPEAWRDIPVAYVAPVAGECDRALVEGLRSKQICAGLQGWLRRPGADGTVEPTIAGEASSPPRGLGAAVFSEEDHPEAGFIAEQLTRQGLTLALTRGRRGSTVLQGTKRWEIPAAPATEVDPTGAGDVFGIAFTLALARGATAPEAATAAAAIAARVVEGPELGNLSAADTRHLPPPLQGR</sequence>
<evidence type="ECO:0000313" key="2">
    <source>
        <dbReference type="EMBL" id="KFE66768.1"/>
    </source>
</evidence>
<dbReference type="Gene3D" id="3.40.1190.20">
    <property type="match status" value="1"/>
</dbReference>
<reference evidence="2 3" key="1">
    <citation type="submission" date="2014-04" db="EMBL/GenBank/DDBJ databases">
        <title>Genome assembly of Hyalangium minutum DSM 14724.</title>
        <authorList>
            <person name="Sharma G."/>
            <person name="Subramanian S."/>
        </authorList>
    </citation>
    <scope>NUCLEOTIDE SEQUENCE [LARGE SCALE GENOMIC DNA]</scope>
    <source>
        <strain evidence="2 3">DSM 14724</strain>
    </source>
</reference>
<protein>
    <submittedName>
        <fullName evidence="2">PfkB</fullName>
    </submittedName>
</protein>
<dbReference type="GO" id="GO:0003824">
    <property type="term" value="F:catalytic activity"/>
    <property type="evidence" value="ECO:0007669"/>
    <property type="project" value="UniProtKB-ARBA"/>
</dbReference>
<evidence type="ECO:0000313" key="3">
    <source>
        <dbReference type="Proteomes" id="UP000028725"/>
    </source>
</evidence>
<comment type="caution">
    <text evidence="2">The sequence shown here is derived from an EMBL/GenBank/DDBJ whole genome shotgun (WGS) entry which is preliminary data.</text>
</comment>
<gene>
    <name evidence="2" type="ORF">DB31_8982</name>
</gene>
<feature type="domain" description="Carbohydrate kinase PfkB" evidence="1">
    <location>
        <begin position="174"/>
        <end position="265"/>
    </location>
</feature>
<dbReference type="EMBL" id="JMCB01000009">
    <property type="protein sequence ID" value="KFE66768.1"/>
    <property type="molecule type" value="Genomic_DNA"/>
</dbReference>
<dbReference type="OrthoDB" id="9776822at2"/>
<dbReference type="RefSeq" id="WP_044191806.1">
    <property type="nucleotide sequence ID" value="NZ_JMCB01000009.1"/>
</dbReference>
<dbReference type="Pfam" id="PF00294">
    <property type="entry name" value="PfkB"/>
    <property type="match status" value="1"/>
</dbReference>
<proteinExistence type="predicted"/>
<dbReference type="SUPFAM" id="SSF53613">
    <property type="entry name" value="Ribokinase-like"/>
    <property type="match status" value="1"/>
</dbReference>
<evidence type="ECO:0000259" key="1">
    <source>
        <dbReference type="Pfam" id="PF00294"/>
    </source>
</evidence>
<dbReference type="Proteomes" id="UP000028725">
    <property type="component" value="Unassembled WGS sequence"/>
</dbReference>
<organism evidence="2 3">
    <name type="scientific">Hyalangium minutum</name>
    <dbReference type="NCBI Taxonomy" id="394096"/>
    <lineage>
        <taxon>Bacteria</taxon>
        <taxon>Pseudomonadati</taxon>
        <taxon>Myxococcota</taxon>
        <taxon>Myxococcia</taxon>
        <taxon>Myxococcales</taxon>
        <taxon>Cystobacterineae</taxon>
        <taxon>Archangiaceae</taxon>
        <taxon>Hyalangium</taxon>
    </lineage>
</organism>
<dbReference type="InterPro" id="IPR011611">
    <property type="entry name" value="PfkB_dom"/>
</dbReference>